<keyword evidence="3" id="KW-0547">Nucleotide-binding</keyword>
<feature type="transmembrane region" description="Helical" evidence="6">
    <location>
        <begin position="506"/>
        <end position="527"/>
    </location>
</feature>
<dbReference type="InterPro" id="IPR003593">
    <property type="entry name" value="AAA+_ATPase"/>
</dbReference>
<dbReference type="SMART" id="SM00382">
    <property type="entry name" value="AAA"/>
    <property type="match status" value="1"/>
</dbReference>
<sequence length="594" mass="61505">MIQAIGLTSLSRRHQPPAVDDLTFEARPGRVTVLLGEPGAGKTTALRLMLRLDAGRGVALFRGRTLDRIPHPAREIGVLLGDVPGHPGRTARGHLRMLSAAAGVPAERADDVLEVVGLSGLADQRLGDFSLGMDRRLGLASALLGDPHTLVLDEPAGGLSPRETAWLHGLLRGYAAQGGAVLVTSRDPAEAARIADQVVTIDEGRLVADQEGTAFSGTRLRPHVVVQSPLANRLAHVLAEEADSADERPSGPPVEVVREGGSRLLVYGSSCAVVGETAYRHGILVHRLAEETMDTGPVAPLRRADGRGADGAAGEDGAPDGPAVPEAATRSGLRRRLPAPSPAWPLRYELRRATGVRTGWGVAGGALVLSVLASVLLARAGADPTSRLLVGWPLWLPLPPAAFAAGLLGSLSFGQEFRYPALAPDQGTVPRRLGLLGAKLAVSAGIALLLALTALGLDAAALRTLFGPAVPLLPGGWAAALVGWTCLVLGCAWAGLLAAGLFRSTALGLVAVLAVPTLVVPVLGGALSRPEARSLIGLPERLRSAALVRWPSGVDQGIEAALRLMSQPIGWALALSLAGLLGAYVLTVIRGRPR</sequence>
<dbReference type="PROSITE" id="PS50893">
    <property type="entry name" value="ABC_TRANSPORTER_2"/>
    <property type="match status" value="1"/>
</dbReference>
<keyword evidence="6" id="KW-0472">Membrane</keyword>
<evidence type="ECO:0000313" key="9">
    <source>
        <dbReference type="Proteomes" id="UP001180531"/>
    </source>
</evidence>
<dbReference type="EMBL" id="JAVRFI010000007">
    <property type="protein sequence ID" value="MDT0450241.1"/>
    <property type="molecule type" value="Genomic_DNA"/>
</dbReference>
<dbReference type="InterPro" id="IPR027417">
    <property type="entry name" value="P-loop_NTPase"/>
</dbReference>
<comment type="caution">
    <text evidence="8">The sequence shown here is derived from an EMBL/GenBank/DDBJ whole genome shotgun (WGS) entry which is preliminary data.</text>
</comment>
<evidence type="ECO:0000259" key="7">
    <source>
        <dbReference type="PROSITE" id="PS50893"/>
    </source>
</evidence>
<dbReference type="Proteomes" id="UP001180531">
    <property type="component" value="Unassembled WGS sequence"/>
</dbReference>
<keyword evidence="6" id="KW-1133">Transmembrane helix</keyword>
<evidence type="ECO:0000256" key="4">
    <source>
        <dbReference type="ARBA" id="ARBA00022840"/>
    </source>
</evidence>
<keyword evidence="4 8" id="KW-0067">ATP-binding</keyword>
<feature type="region of interest" description="Disordered" evidence="5">
    <location>
        <begin position="296"/>
        <end position="336"/>
    </location>
</feature>
<evidence type="ECO:0000256" key="5">
    <source>
        <dbReference type="SAM" id="MobiDB-lite"/>
    </source>
</evidence>
<protein>
    <submittedName>
        <fullName evidence="8">ATP-binding cassette domain-containing protein</fullName>
    </submittedName>
</protein>
<keyword evidence="6" id="KW-0812">Transmembrane</keyword>
<comment type="similarity">
    <text evidence="1">Belongs to the ABC transporter superfamily.</text>
</comment>
<organism evidence="8 9">
    <name type="scientific">Streptomyces hesseae</name>
    <dbReference type="NCBI Taxonomy" id="3075519"/>
    <lineage>
        <taxon>Bacteria</taxon>
        <taxon>Bacillati</taxon>
        <taxon>Actinomycetota</taxon>
        <taxon>Actinomycetes</taxon>
        <taxon>Kitasatosporales</taxon>
        <taxon>Streptomycetaceae</taxon>
        <taxon>Streptomyces</taxon>
    </lineage>
</organism>
<evidence type="ECO:0000313" key="8">
    <source>
        <dbReference type="EMBL" id="MDT0450241.1"/>
    </source>
</evidence>
<feature type="transmembrane region" description="Helical" evidence="6">
    <location>
        <begin position="477"/>
        <end position="499"/>
    </location>
</feature>
<dbReference type="GO" id="GO:0005524">
    <property type="term" value="F:ATP binding"/>
    <property type="evidence" value="ECO:0007669"/>
    <property type="project" value="UniProtKB-KW"/>
</dbReference>
<evidence type="ECO:0000256" key="1">
    <source>
        <dbReference type="ARBA" id="ARBA00005417"/>
    </source>
</evidence>
<dbReference type="InterPro" id="IPR003439">
    <property type="entry name" value="ABC_transporter-like_ATP-bd"/>
</dbReference>
<dbReference type="SUPFAM" id="SSF52540">
    <property type="entry name" value="P-loop containing nucleoside triphosphate hydrolases"/>
    <property type="match status" value="1"/>
</dbReference>
<feature type="compositionally biased region" description="Low complexity" evidence="5">
    <location>
        <begin position="310"/>
        <end position="323"/>
    </location>
</feature>
<feature type="transmembrane region" description="Helical" evidence="6">
    <location>
        <begin position="433"/>
        <end position="457"/>
    </location>
</feature>
<evidence type="ECO:0000256" key="3">
    <source>
        <dbReference type="ARBA" id="ARBA00022741"/>
    </source>
</evidence>
<evidence type="ECO:0000256" key="2">
    <source>
        <dbReference type="ARBA" id="ARBA00022448"/>
    </source>
</evidence>
<evidence type="ECO:0000256" key="6">
    <source>
        <dbReference type="SAM" id="Phobius"/>
    </source>
</evidence>
<keyword evidence="2" id="KW-0813">Transport</keyword>
<keyword evidence="9" id="KW-1185">Reference proteome</keyword>
<dbReference type="Gene3D" id="3.40.50.300">
    <property type="entry name" value="P-loop containing nucleotide triphosphate hydrolases"/>
    <property type="match status" value="1"/>
</dbReference>
<dbReference type="PANTHER" id="PTHR43335:SF4">
    <property type="entry name" value="ABC TRANSPORTER, ATP-BINDING PROTEIN"/>
    <property type="match status" value="1"/>
</dbReference>
<name>A0ABU2SNN7_9ACTN</name>
<feature type="transmembrane region" description="Helical" evidence="6">
    <location>
        <begin position="569"/>
        <end position="589"/>
    </location>
</feature>
<gene>
    <name evidence="8" type="ORF">RM609_14325</name>
</gene>
<dbReference type="Pfam" id="PF00005">
    <property type="entry name" value="ABC_tran"/>
    <property type="match status" value="1"/>
</dbReference>
<feature type="transmembrane region" description="Helical" evidence="6">
    <location>
        <begin position="394"/>
        <end position="413"/>
    </location>
</feature>
<proteinExistence type="inferred from homology"/>
<dbReference type="RefSeq" id="WP_311610965.1">
    <property type="nucleotide sequence ID" value="NZ_JAVRFI010000007.1"/>
</dbReference>
<reference evidence="8" key="1">
    <citation type="submission" date="2024-05" db="EMBL/GenBank/DDBJ databases">
        <title>30 novel species of actinomycetes from the DSMZ collection.</title>
        <authorList>
            <person name="Nouioui I."/>
        </authorList>
    </citation>
    <scope>NUCLEOTIDE SEQUENCE</scope>
    <source>
        <strain evidence="8">DSM 40473</strain>
    </source>
</reference>
<accession>A0ABU2SNN7</accession>
<feature type="transmembrane region" description="Helical" evidence="6">
    <location>
        <begin position="360"/>
        <end position="382"/>
    </location>
</feature>
<feature type="domain" description="ABC transporter" evidence="7">
    <location>
        <begin position="2"/>
        <end position="228"/>
    </location>
</feature>
<dbReference type="PANTHER" id="PTHR43335">
    <property type="entry name" value="ABC TRANSPORTER, ATP-BINDING PROTEIN"/>
    <property type="match status" value="1"/>
</dbReference>